<dbReference type="InterPro" id="IPR001579">
    <property type="entry name" value="Glyco_hydro_18_chit_AS"/>
</dbReference>
<dbReference type="Gene3D" id="3.20.20.80">
    <property type="entry name" value="Glycosidases"/>
    <property type="match status" value="1"/>
</dbReference>
<evidence type="ECO:0000256" key="4">
    <source>
        <dbReference type="RuleBase" id="RU004453"/>
    </source>
</evidence>
<evidence type="ECO:0000256" key="2">
    <source>
        <dbReference type="ARBA" id="ARBA00023295"/>
    </source>
</evidence>
<dbReference type="GO" id="GO:0005975">
    <property type="term" value="P:carbohydrate metabolic process"/>
    <property type="evidence" value="ECO:0007669"/>
    <property type="project" value="InterPro"/>
</dbReference>
<keyword evidence="2 3" id="KW-0326">Glycosidase</keyword>
<dbReference type="InterPro" id="IPR029070">
    <property type="entry name" value="Chitinase_insertion_sf"/>
</dbReference>
<proteinExistence type="inferred from homology"/>
<dbReference type="SMART" id="SM00636">
    <property type="entry name" value="Glyco_18"/>
    <property type="match status" value="1"/>
</dbReference>
<protein>
    <submittedName>
        <fullName evidence="6">Peptidoglycan hydrolase</fullName>
    </submittedName>
</protein>
<dbReference type="SUPFAM" id="SSF55383">
    <property type="entry name" value="Copper amine oxidase, domain N"/>
    <property type="match status" value="1"/>
</dbReference>
<evidence type="ECO:0000256" key="1">
    <source>
        <dbReference type="ARBA" id="ARBA00022801"/>
    </source>
</evidence>
<sequence>MNKKITRNILLTTVLILLVVASVTLYIGYPFTSNEKVNVKGTSIIYQNQIVENEKVKRIDEEAYVRFSFVKETIDPTIVYDQPSQSVIITMPRDVYQLPTGEGAYELNQEEYDLHFPVTTSENGETWLAVEWLRKVYPMYFHLSEYALSIYEDDSTRQVAEVITGLEEKQTKVRQQSDITSPYYINLEPGDKVYLIGEEDSFYKILTEQGYSGFISKDAVDNIETITLQAETTQQSRKDITRLEKPFHVTWDAIYSAAATPSEVESKPGVDVLSPTWFSLIDEQGSIENFASTDYVESAHAQGDEVWALFSNGFDPDLTHKVLPSFEKRQHMIRQLLDFARIYNLDGINIDFENVYLEDGPWLTQFVRELTPLAHEAGLIVSVDVAFPNGSAQWSRFLEHQKLAEAADYLMVMAYDEHWANSPEAGSVASLPWVRGNTEALLELVPSEKLLLGIPLYTRLWTEETLENGEVEVSSESFSMEEAAQWMAERQLTPEYNDDTGQNIVTYKEGDKTYTIWLEDETSIKNRIELMKKFDLAGLASWSESFADEQAWNVIDRQLDTD</sequence>
<comment type="similarity">
    <text evidence="4">Belongs to the glycosyl hydrolase 18 family.</text>
</comment>
<dbReference type="Pfam" id="PF00704">
    <property type="entry name" value="Glyco_hydro_18"/>
    <property type="match status" value="1"/>
</dbReference>
<keyword evidence="1 3" id="KW-0378">Hydrolase</keyword>
<dbReference type="PROSITE" id="PS01095">
    <property type="entry name" value="GH18_1"/>
    <property type="match status" value="1"/>
</dbReference>
<dbReference type="Proteomes" id="UP000571017">
    <property type="component" value="Unassembled WGS sequence"/>
</dbReference>
<organism evidence="6 7">
    <name type="scientific">Halobacillus locisalis</name>
    <dbReference type="NCBI Taxonomy" id="220753"/>
    <lineage>
        <taxon>Bacteria</taxon>
        <taxon>Bacillati</taxon>
        <taxon>Bacillota</taxon>
        <taxon>Bacilli</taxon>
        <taxon>Bacillales</taxon>
        <taxon>Bacillaceae</taxon>
        <taxon>Halobacillus</taxon>
    </lineage>
</organism>
<evidence type="ECO:0000259" key="5">
    <source>
        <dbReference type="PROSITE" id="PS51910"/>
    </source>
</evidence>
<name>A0A838CQG2_9BACI</name>
<feature type="domain" description="GH18" evidence="5">
    <location>
        <begin position="245"/>
        <end position="562"/>
    </location>
</feature>
<accession>A0A838CQG2</accession>
<dbReference type="InterPro" id="IPR001223">
    <property type="entry name" value="Glyco_hydro18_cat"/>
</dbReference>
<dbReference type="GO" id="GO:0004553">
    <property type="term" value="F:hydrolase activity, hydrolyzing O-glycosyl compounds"/>
    <property type="evidence" value="ECO:0007669"/>
    <property type="project" value="InterPro"/>
</dbReference>
<evidence type="ECO:0000313" key="6">
    <source>
        <dbReference type="EMBL" id="MBA2173995.1"/>
    </source>
</evidence>
<dbReference type="PANTHER" id="PTHR46066:SF2">
    <property type="entry name" value="CHITINASE DOMAIN-CONTAINING PROTEIN 1"/>
    <property type="match status" value="1"/>
</dbReference>
<dbReference type="EMBL" id="JACEFG010000001">
    <property type="protein sequence ID" value="MBA2173995.1"/>
    <property type="molecule type" value="Genomic_DNA"/>
</dbReference>
<dbReference type="InterPro" id="IPR011583">
    <property type="entry name" value="Chitinase_II/V-like_cat"/>
</dbReference>
<evidence type="ECO:0000313" key="7">
    <source>
        <dbReference type="Proteomes" id="UP000571017"/>
    </source>
</evidence>
<comment type="caution">
    <text evidence="6">The sequence shown here is derived from an EMBL/GenBank/DDBJ whole genome shotgun (WGS) entry which is preliminary data.</text>
</comment>
<dbReference type="InterPro" id="IPR017853">
    <property type="entry name" value="GH"/>
</dbReference>
<dbReference type="InterPro" id="IPR036582">
    <property type="entry name" value="Mao_N_sf"/>
</dbReference>
<dbReference type="PROSITE" id="PS51910">
    <property type="entry name" value="GH18_2"/>
    <property type="match status" value="1"/>
</dbReference>
<keyword evidence="7" id="KW-1185">Reference proteome</keyword>
<dbReference type="SUPFAM" id="SSF51445">
    <property type="entry name" value="(Trans)glycosidases"/>
    <property type="match status" value="1"/>
</dbReference>
<dbReference type="RefSeq" id="WP_181471017.1">
    <property type="nucleotide sequence ID" value="NZ_JACEFG010000001.1"/>
</dbReference>
<gene>
    <name evidence="6" type="ORF">H0266_03680</name>
</gene>
<evidence type="ECO:0000256" key="3">
    <source>
        <dbReference type="RuleBase" id="RU000489"/>
    </source>
</evidence>
<reference evidence="6 7" key="1">
    <citation type="journal article" date="2004" name="Extremophiles">
        <title>Halobacillus locisalis sp. nov., a halophilic bacterium isolated from a marine solar saltern of the Yellow Sea in Korea.</title>
        <authorList>
            <person name="Yoon J.H."/>
            <person name="Kang K.H."/>
            <person name="Oh T.K."/>
            <person name="Park Y.H."/>
        </authorList>
    </citation>
    <scope>NUCLEOTIDE SEQUENCE [LARGE SCALE GENOMIC DNA]</scope>
    <source>
        <strain evidence="6 7">KCTC 3788</strain>
    </source>
</reference>
<dbReference type="Gene3D" id="2.30.30.40">
    <property type="entry name" value="SH3 Domains"/>
    <property type="match status" value="1"/>
</dbReference>
<dbReference type="AlphaFoldDB" id="A0A838CQG2"/>
<dbReference type="GO" id="GO:0008061">
    <property type="term" value="F:chitin binding"/>
    <property type="evidence" value="ECO:0007669"/>
    <property type="project" value="InterPro"/>
</dbReference>
<dbReference type="Gene3D" id="3.10.50.10">
    <property type="match status" value="1"/>
</dbReference>
<dbReference type="PANTHER" id="PTHR46066">
    <property type="entry name" value="CHITINASE DOMAIN-CONTAINING PROTEIN 1 FAMILY MEMBER"/>
    <property type="match status" value="1"/>
</dbReference>